<dbReference type="Proteomes" id="UP001060215">
    <property type="component" value="Chromosome 6"/>
</dbReference>
<name>A0ACC0IB98_9ERIC</name>
<reference evidence="1 2" key="1">
    <citation type="journal article" date="2022" name="Plant J.">
        <title>Chromosome-level genome of Camellia lanceoleosa provides a valuable resource for understanding genome evolution and self-incompatibility.</title>
        <authorList>
            <person name="Gong W."/>
            <person name="Xiao S."/>
            <person name="Wang L."/>
            <person name="Liao Z."/>
            <person name="Chang Y."/>
            <person name="Mo W."/>
            <person name="Hu G."/>
            <person name="Li W."/>
            <person name="Zhao G."/>
            <person name="Zhu H."/>
            <person name="Hu X."/>
            <person name="Ji K."/>
            <person name="Xiang X."/>
            <person name="Song Q."/>
            <person name="Yuan D."/>
            <person name="Jin S."/>
            <person name="Zhang L."/>
        </authorList>
    </citation>
    <scope>NUCLEOTIDE SEQUENCE [LARGE SCALE GENOMIC DNA]</scope>
    <source>
        <strain evidence="1">SQ_2022a</strain>
    </source>
</reference>
<accession>A0ACC0IB98</accession>
<protein>
    <submittedName>
        <fullName evidence="1">Uncharacterized protein</fullName>
    </submittedName>
</protein>
<dbReference type="EMBL" id="CM045763">
    <property type="protein sequence ID" value="KAI8022224.1"/>
    <property type="molecule type" value="Genomic_DNA"/>
</dbReference>
<comment type="caution">
    <text evidence="1">The sequence shown here is derived from an EMBL/GenBank/DDBJ whole genome shotgun (WGS) entry which is preliminary data.</text>
</comment>
<sequence>MVEADVGDKEKGGEEDKEAEGDGDGDGVAEAEAEAPGRQSVNLTLVQFLPQIGEYCCQKWLFVLQSNQ</sequence>
<organism evidence="1 2">
    <name type="scientific">Camellia lanceoleosa</name>
    <dbReference type="NCBI Taxonomy" id="1840588"/>
    <lineage>
        <taxon>Eukaryota</taxon>
        <taxon>Viridiplantae</taxon>
        <taxon>Streptophyta</taxon>
        <taxon>Embryophyta</taxon>
        <taxon>Tracheophyta</taxon>
        <taxon>Spermatophyta</taxon>
        <taxon>Magnoliopsida</taxon>
        <taxon>eudicotyledons</taxon>
        <taxon>Gunneridae</taxon>
        <taxon>Pentapetalae</taxon>
        <taxon>asterids</taxon>
        <taxon>Ericales</taxon>
        <taxon>Theaceae</taxon>
        <taxon>Camellia</taxon>
    </lineage>
</organism>
<evidence type="ECO:0000313" key="1">
    <source>
        <dbReference type="EMBL" id="KAI8022224.1"/>
    </source>
</evidence>
<proteinExistence type="predicted"/>
<evidence type="ECO:0000313" key="2">
    <source>
        <dbReference type="Proteomes" id="UP001060215"/>
    </source>
</evidence>
<gene>
    <name evidence="1" type="ORF">LOK49_LG03G01703</name>
</gene>
<keyword evidence="2" id="KW-1185">Reference proteome</keyword>